<feature type="non-terminal residue" evidence="1">
    <location>
        <position position="1"/>
    </location>
</feature>
<evidence type="ECO:0000313" key="1">
    <source>
        <dbReference type="EMBL" id="ELA47796.1"/>
    </source>
</evidence>
<dbReference type="HOGENOM" id="CLU_033135_1_0_1"/>
<dbReference type="Proteomes" id="UP000011081">
    <property type="component" value="Unassembled WGS sequence"/>
</dbReference>
<dbReference type="InParanoid" id="L2GVU3"/>
<dbReference type="AlphaFoldDB" id="L2GVU3"/>
<dbReference type="EMBL" id="GL877412">
    <property type="protein sequence ID" value="ELA47796.1"/>
    <property type="molecule type" value="Genomic_DNA"/>
</dbReference>
<evidence type="ECO:0000313" key="2">
    <source>
        <dbReference type="Proteomes" id="UP000011081"/>
    </source>
</evidence>
<dbReference type="Gene3D" id="3.80.10.10">
    <property type="entry name" value="Ribonuclease Inhibitor"/>
    <property type="match status" value="1"/>
</dbReference>
<keyword evidence="2" id="KW-1185">Reference proteome</keyword>
<sequence length="587" mass="68462">LPKAIQFVYEAEKFCLYFSAQQKDNAEPMGGLKLFIDKKKIKMMKGVFKELDRVYLTVIVRSSSKNLYDVDLGDTMQKFDFITDLYILNLTHLHAHRNGESCKTVQDFISLKKVRKLRTLKVKHMCVTDKFLEKVGNRTLESLNFTGCVFLTFRDTVQQRKEIEVTFAKSYKTICFNKCKRCVEYRSSYASGRKYSMAIKINLNKCIKLRKLMVNMGDYARVILSDQIVDGLRHLSLGKNYFELPLSSSQCYSARLEYLVIDTENLELAVKFLGKINRSKLKHLVFICYIRGSTQNVCDVSDLFILDFAALEVLEIDAVGGNLRLKDKSTIEVKMKKLETLRINCLCADKVFMQMITELETLKHFEMLVENRYFGHKILRRRLSNLKGQIEKLFVSSKLTISELVRLIEPLNKLKEFYVDSRFIKSSFYSLVNQNDDKCQPAKVDANEQNLVVSKNVVHVKFHTLHISIYSAYEELIKLILCQYFKAFAGIKKLVIFEAPIDFCTKLKTIHKLSELSPDLLNNLIKNIFETFKQLDVLVFCYKSSYISREEAHILYKLFSEKCRLVKERCEWSDNCNEEQTIFELHK</sequence>
<reference evidence="2" key="1">
    <citation type="submission" date="2011-03" db="EMBL/GenBank/DDBJ databases">
        <title>The genome sequence of Vavraia culicis strain floridensis.</title>
        <authorList>
            <consortium name="The Broad Institute Genome Sequencing Platform"/>
            <person name="Cuomo C."/>
            <person name="Becnel J."/>
            <person name="Sanscrainte N."/>
            <person name="Young S.K."/>
            <person name="Zeng Q."/>
            <person name="Gargeya S."/>
            <person name="Fitzgerald M."/>
            <person name="Haas B."/>
            <person name="Abouelleil A."/>
            <person name="Alvarado L."/>
            <person name="Arachchi H.M."/>
            <person name="Berlin A."/>
            <person name="Chapman S.B."/>
            <person name="Gearin G."/>
            <person name="Goldberg J."/>
            <person name="Griggs A."/>
            <person name="Gujja S."/>
            <person name="Hansen M."/>
            <person name="Heiman D."/>
            <person name="Howarth C."/>
            <person name="Larimer J."/>
            <person name="Lui A."/>
            <person name="MacDonald P.J.P."/>
            <person name="McCowen C."/>
            <person name="Montmayeur A."/>
            <person name="Murphy C."/>
            <person name="Neiman D."/>
            <person name="Pearson M."/>
            <person name="Priest M."/>
            <person name="Roberts A."/>
            <person name="Saif S."/>
            <person name="Shea T."/>
            <person name="Sisk P."/>
            <person name="Stolte C."/>
            <person name="Sykes S."/>
            <person name="Wortman J."/>
            <person name="Nusbaum C."/>
            <person name="Birren B."/>
        </authorList>
    </citation>
    <scope>NUCLEOTIDE SEQUENCE [LARGE SCALE GENOMIC DNA]</scope>
    <source>
        <strain evidence="2">floridensis</strain>
    </source>
</reference>
<dbReference type="OrthoDB" id="420076at2759"/>
<accession>L2GVU3</accession>
<gene>
    <name evidence="1" type="ORF">VCUG_00757</name>
</gene>
<dbReference type="InterPro" id="IPR032675">
    <property type="entry name" value="LRR_dom_sf"/>
</dbReference>
<dbReference type="GeneID" id="19878642"/>
<organism evidence="1 2">
    <name type="scientific">Vavraia culicis (isolate floridensis)</name>
    <name type="common">Microsporidian parasite</name>
    <dbReference type="NCBI Taxonomy" id="948595"/>
    <lineage>
        <taxon>Eukaryota</taxon>
        <taxon>Fungi</taxon>
        <taxon>Fungi incertae sedis</taxon>
        <taxon>Microsporidia</taxon>
        <taxon>Pleistophoridae</taxon>
        <taxon>Vavraia</taxon>
    </lineage>
</organism>
<protein>
    <submittedName>
        <fullName evidence="1">Uncharacterized protein</fullName>
    </submittedName>
</protein>
<dbReference type="VEuPathDB" id="MicrosporidiaDB:VCUG_00757"/>
<proteinExistence type="predicted"/>
<name>L2GVU3_VAVCU</name>
<dbReference type="RefSeq" id="XP_008073778.1">
    <property type="nucleotide sequence ID" value="XM_008075587.1"/>
</dbReference>